<feature type="transmembrane region" description="Helical" evidence="12">
    <location>
        <begin position="362"/>
        <end position="382"/>
    </location>
</feature>
<dbReference type="GO" id="GO:0046872">
    <property type="term" value="F:metal ion binding"/>
    <property type="evidence" value="ECO:0007669"/>
    <property type="project" value="UniProtKB-KW"/>
</dbReference>
<keyword evidence="3 14" id="KW-0031">Aminopeptidase</keyword>
<comment type="cofactor">
    <cofactor evidence="1">
        <name>Zn(2+)</name>
        <dbReference type="ChEBI" id="CHEBI:29105"/>
    </cofactor>
</comment>
<evidence type="ECO:0000256" key="4">
    <source>
        <dbReference type="ARBA" id="ARBA00022670"/>
    </source>
</evidence>
<keyword evidence="15" id="KW-1185">Reference proteome</keyword>
<comment type="caution">
    <text evidence="14">The sequence shown here is derived from an EMBL/GenBank/DDBJ whole genome shotgun (WGS) entry which is preliminary data.</text>
</comment>
<comment type="subunit">
    <text evidence="2">Monomer.</text>
</comment>
<evidence type="ECO:0000256" key="9">
    <source>
        <dbReference type="ARBA" id="ARBA00023157"/>
    </source>
</evidence>
<dbReference type="PANTHER" id="PTHR12147:SF56">
    <property type="entry name" value="AMINOPEPTIDASE YDR415C-RELATED"/>
    <property type="match status" value="1"/>
</dbReference>
<feature type="domain" description="Peptidase M28" evidence="13">
    <location>
        <begin position="106"/>
        <end position="312"/>
    </location>
</feature>
<evidence type="ECO:0000256" key="1">
    <source>
        <dbReference type="ARBA" id="ARBA00001947"/>
    </source>
</evidence>
<gene>
    <name evidence="14" type="primary">LAP1_2</name>
    <name evidence="14" type="ORF">TWF696_006905</name>
</gene>
<accession>A0AAV9UQ58</accession>
<dbReference type="EC" id="3.4.-.-" evidence="11"/>
<organism evidence="14 15">
    <name type="scientific">Orbilia brochopaga</name>
    <dbReference type="NCBI Taxonomy" id="3140254"/>
    <lineage>
        <taxon>Eukaryota</taxon>
        <taxon>Fungi</taxon>
        <taxon>Dikarya</taxon>
        <taxon>Ascomycota</taxon>
        <taxon>Pezizomycotina</taxon>
        <taxon>Orbiliomycetes</taxon>
        <taxon>Orbiliales</taxon>
        <taxon>Orbiliaceae</taxon>
        <taxon>Orbilia</taxon>
    </lineage>
</organism>
<evidence type="ECO:0000256" key="11">
    <source>
        <dbReference type="RuleBase" id="RU361240"/>
    </source>
</evidence>
<dbReference type="AlphaFoldDB" id="A0AAV9UQ58"/>
<evidence type="ECO:0000313" key="15">
    <source>
        <dbReference type="Proteomes" id="UP001375240"/>
    </source>
</evidence>
<protein>
    <recommendedName>
        <fullName evidence="11">Peptide hydrolase</fullName>
        <ecNumber evidence="11">3.4.-.-</ecNumber>
    </recommendedName>
</protein>
<keyword evidence="12" id="KW-1133">Transmembrane helix</keyword>
<keyword evidence="5 11" id="KW-0479">Metal-binding</keyword>
<keyword evidence="8 11" id="KW-0862">Zinc</keyword>
<dbReference type="GO" id="GO:0006508">
    <property type="term" value="P:proteolysis"/>
    <property type="evidence" value="ECO:0007669"/>
    <property type="project" value="UniProtKB-KW"/>
</dbReference>
<dbReference type="Pfam" id="PF04389">
    <property type="entry name" value="Peptidase_M28"/>
    <property type="match status" value="1"/>
</dbReference>
<dbReference type="SUPFAM" id="SSF53187">
    <property type="entry name" value="Zn-dependent exopeptidases"/>
    <property type="match status" value="1"/>
</dbReference>
<dbReference type="EMBL" id="JAVHNQ010000005">
    <property type="protein sequence ID" value="KAK6346796.1"/>
    <property type="molecule type" value="Genomic_DNA"/>
</dbReference>
<evidence type="ECO:0000256" key="2">
    <source>
        <dbReference type="ARBA" id="ARBA00011245"/>
    </source>
</evidence>
<proteinExistence type="inferred from homology"/>
<reference evidence="14 15" key="1">
    <citation type="submission" date="2019-10" db="EMBL/GenBank/DDBJ databases">
        <authorList>
            <person name="Palmer J.M."/>
        </authorList>
    </citation>
    <scope>NUCLEOTIDE SEQUENCE [LARGE SCALE GENOMIC DNA]</scope>
    <source>
        <strain evidence="14 15">TWF696</strain>
    </source>
</reference>
<evidence type="ECO:0000256" key="5">
    <source>
        <dbReference type="ARBA" id="ARBA00022723"/>
    </source>
</evidence>
<evidence type="ECO:0000259" key="13">
    <source>
        <dbReference type="Pfam" id="PF04389"/>
    </source>
</evidence>
<keyword evidence="4 11" id="KW-0645">Protease</keyword>
<comment type="similarity">
    <text evidence="10">Belongs to the peptidase M28 family. M28E subfamily.</text>
</comment>
<keyword evidence="6" id="KW-0732">Signal</keyword>
<dbReference type="PANTHER" id="PTHR12147">
    <property type="entry name" value="METALLOPEPTIDASE M28 FAMILY MEMBER"/>
    <property type="match status" value="1"/>
</dbReference>
<dbReference type="Gene3D" id="3.40.630.10">
    <property type="entry name" value="Zn peptidases"/>
    <property type="match status" value="1"/>
</dbReference>
<evidence type="ECO:0000313" key="14">
    <source>
        <dbReference type="EMBL" id="KAK6346796.1"/>
    </source>
</evidence>
<evidence type="ECO:0000256" key="6">
    <source>
        <dbReference type="ARBA" id="ARBA00022729"/>
    </source>
</evidence>
<keyword evidence="7 11" id="KW-0378">Hydrolase</keyword>
<dbReference type="Proteomes" id="UP001375240">
    <property type="component" value="Unassembled WGS sequence"/>
</dbReference>
<dbReference type="InterPro" id="IPR045175">
    <property type="entry name" value="M28_fam"/>
</dbReference>
<evidence type="ECO:0000256" key="3">
    <source>
        <dbReference type="ARBA" id="ARBA00022438"/>
    </source>
</evidence>
<evidence type="ECO:0000256" key="8">
    <source>
        <dbReference type="ARBA" id="ARBA00022833"/>
    </source>
</evidence>
<dbReference type="GO" id="GO:0004177">
    <property type="term" value="F:aminopeptidase activity"/>
    <property type="evidence" value="ECO:0007669"/>
    <property type="project" value="UniProtKB-KW"/>
</dbReference>
<dbReference type="GO" id="GO:0008235">
    <property type="term" value="F:metalloexopeptidase activity"/>
    <property type="evidence" value="ECO:0007669"/>
    <property type="project" value="InterPro"/>
</dbReference>
<evidence type="ECO:0000256" key="10">
    <source>
        <dbReference type="ARBA" id="ARBA00043962"/>
    </source>
</evidence>
<evidence type="ECO:0000256" key="12">
    <source>
        <dbReference type="SAM" id="Phobius"/>
    </source>
</evidence>
<evidence type="ECO:0000256" key="7">
    <source>
        <dbReference type="ARBA" id="ARBA00022801"/>
    </source>
</evidence>
<dbReference type="InterPro" id="IPR007484">
    <property type="entry name" value="Peptidase_M28"/>
</dbReference>
<keyword evidence="12" id="KW-0812">Transmembrane</keyword>
<keyword evidence="9" id="KW-1015">Disulfide bond</keyword>
<name>A0AAV9UQ58_9PEZI</name>
<keyword evidence="12" id="KW-0472">Membrane</keyword>
<sequence>MKPDARCTPTAVFPTIRDADATNINTNTTAHIRALAARVSAATLRDDVAALTGFRTRYYRSRTGREAAVWLRRRLLLAAGLADGGSGGDGSVTVELFEHGWLQPSVIARVAGRTNVTVILAAHIDSVNFFLPSLLRAPGANDDAAGIAALISAFALLTRPPLPPPLQNTLEFHFYAAEEAGFRGSAAVLAEYNAARRNVHSHLQFDAIGIPDAIPAVAVAAEYLPVRTARGYGEYITALAGRYLDVPVVNTACGYACSDHASALRFGYAGALVTGRRLDGGGGGEDLSHTGGDVPALLDFEHVARFARLAVAYGYEMGHADLSSGMPAGNGEGGRGYVCDAGYPDGWMGGVRRFAAARATDPLGFALWIAVLIVLILLARPWEEVMPVVKLFVGRARRGVMGRMRRMNR</sequence>